<accession>A0A4R8V9E2</accession>
<dbReference type="EMBL" id="SOFI01000003">
    <property type="protein sequence ID" value="TFB79784.1"/>
    <property type="molecule type" value="Genomic_DNA"/>
</dbReference>
<keyword evidence="3" id="KW-1185">Reference proteome</keyword>
<dbReference type="Proteomes" id="UP000298488">
    <property type="component" value="Unassembled WGS sequence"/>
</dbReference>
<dbReference type="OrthoDB" id="3831509at2"/>
<dbReference type="AlphaFoldDB" id="A0A4R8V9E2"/>
<sequence>MAMNLRLRPEVAVALREEAERTGRSQQALIREALESFLGLSPNKPTGRTLEELIAAGIVKPPREPFRRAPRLLRLPEGVTTADLLDREDRF</sequence>
<dbReference type="Pfam" id="PF01402">
    <property type="entry name" value="RHH_1"/>
    <property type="match status" value="1"/>
</dbReference>
<proteinExistence type="predicted"/>
<dbReference type="SUPFAM" id="SSF47598">
    <property type="entry name" value="Ribbon-helix-helix"/>
    <property type="match status" value="1"/>
</dbReference>
<dbReference type="InterPro" id="IPR010985">
    <property type="entry name" value="Ribbon_hlx_hlx"/>
</dbReference>
<name>A0A4R8V9E2_9MICO</name>
<dbReference type="RefSeq" id="WP_134542248.1">
    <property type="nucleotide sequence ID" value="NZ_JACHBP010000001.1"/>
</dbReference>
<protein>
    <submittedName>
        <fullName evidence="2">Ribbon-helix-helix protein, CopG family</fullName>
    </submittedName>
</protein>
<dbReference type="InterPro" id="IPR002145">
    <property type="entry name" value="CopG"/>
</dbReference>
<comment type="caution">
    <text evidence="2">The sequence shown here is derived from an EMBL/GenBank/DDBJ whole genome shotgun (WGS) entry which is preliminary data.</text>
</comment>
<feature type="domain" description="Ribbon-helix-helix protein CopG" evidence="1">
    <location>
        <begin position="5"/>
        <end position="38"/>
    </location>
</feature>
<evidence type="ECO:0000259" key="1">
    <source>
        <dbReference type="Pfam" id="PF01402"/>
    </source>
</evidence>
<evidence type="ECO:0000313" key="3">
    <source>
        <dbReference type="Proteomes" id="UP000298488"/>
    </source>
</evidence>
<dbReference type="GO" id="GO:0006355">
    <property type="term" value="P:regulation of DNA-templated transcription"/>
    <property type="evidence" value="ECO:0007669"/>
    <property type="project" value="InterPro"/>
</dbReference>
<reference evidence="2 3" key="1">
    <citation type="submission" date="2019-03" db="EMBL/GenBank/DDBJ databases">
        <title>Genomics of glacier-inhabiting Cryobacterium strains.</title>
        <authorList>
            <person name="Liu Q."/>
            <person name="Xin Y.-H."/>
        </authorList>
    </citation>
    <scope>NUCLEOTIDE SEQUENCE [LARGE SCALE GENOMIC DNA]</scope>
    <source>
        <strain evidence="2 3">CGMCC 1.10440</strain>
    </source>
</reference>
<evidence type="ECO:0000313" key="2">
    <source>
        <dbReference type="EMBL" id="TFB79784.1"/>
    </source>
</evidence>
<dbReference type="CDD" id="cd21631">
    <property type="entry name" value="RHH_CopG_NikR-like"/>
    <property type="match status" value="1"/>
</dbReference>
<gene>
    <name evidence="2" type="ORF">E3N84_06845</name>
</gene>
<organism evidence="2 3">
    <name type="scientific">Terrimesophilobacter mesophilus</name>
    <dbReference type="NCBI Taxonomy" id="433647"/>
    <lineage>
        <taxon>Bacteria</taxon>
        <taxon>Bacillati</taxon>
        <taxon>Actinomycetota</taxon>
        <taxon>Actinomycetes</taxon>
        <taxon>Micrococcales</taxon>
        <taxon>Microbacteriaceae</taxon>
        <taxon>Terrimesophilobacter</taxon>
    </lineage>
</organism>